<evidence type="ECO:0000256" key="1">
    <source>
        <dbReference type="SAM" id="MobiDB-lite"/>
    </source>
</evidence>
<gene>
    <name evidence="3" type="ORF">BU26DRAFT_523530</name>
</gene>
<feature type="compositionally biased region" description="Acidic residues" evidence="1">
    <location>
        <begin position="484"/>
        <end position="515"/>
    </location>
</feature>
<reference evidence="3" key="1">
    <citation type="journal article" date="2020" name="Stud. Mycol.">
        <title>101 Dothideomycetes genomes: a test case for predicting lifestyles and emergence of pathogens.</title>
        <authorList>
            <person name="Haridas S."/>
            <person name="Albert R."/>
            <person name="Binder M."/>
            <person name="Bloem J."/>
            <person name="Labutti K."/>
            <person name="Salamov A."/>
            <person name="Andreopoulos B."/>
            <person name="Baker S."/>
            <person name="Barry K."/>
            <person name="Bills G."/>
            <person name="Bluhm B."/>
            <person name="Cannon C."/>
            <person name="Castanera R."/>
            <person name="Culley D."/>
            <person name="Daum C."/>
            <person name="Ezra D."/>
            <person name="Gonzalez J."/>
            <person name="Henrissat B."/>
            <person name="Kuo A."/>
            <person name="Liang C."/>
            <person name="Lipzen A."/>
            <person name="Lutzoni F."/>
            <person name="Magnuson J."/>
            <person name="Mondo S."/>
            <person name="Nolan M."/>
            <person name="Ohm R."/>
            <person name="Pangilinan J."/>
            <person name="Park H.-J."/>
            <person name="Ramirez L."/>
            <person name="Alfaro M."/>
            <person name="Sun H."/>
            <person name="Tritt A."/>
            <person name="Yoshinaga Y."/>
            <person name="Zwiers L.-H."/>
            <person name="Turgeon B."/>
            <person name="Goodwin S."/>
            <person name="Spatafora J."/>
            <person name="Crous P."/>
            <person name="Grigoriev I."/>
        </authorList>
    </citation>
    <scope>NUCLEOTIDE SEQUENCE</scope>
    <source>
        <strain evidence="3">CBS 122368</strain>
    </source>
</reference>
<dbReference type="InterPro" id="IPR001810">
    <property type="entry name" value="F-box_dom"/>
</dbReference>
<dbReference type="Pfam" id="PF12937">
    <property type="entry name" value="F-box-like"/>
    <property type="match status" value="1"/>
</dbReference>
<dbReference type="RefSeq" id="XP_033678989.1">
    <property type="nucleotide sequence ID" value="XM_033830067.1"/>
</dbReference>
<feature type="region of interest" description="Disordered" evidence="1">
    <location>
        <begin position="480"/>
        <end position="515"/>
    </location>
</feature>
<dbReference type="AlphaFoldDB" id="A0A6A6I0L7"/>
<evidence type="ECO:0000313" key="4">
    <source>
        <dbReference type="Proteomes" id="UP000800094"/>
    </source>
</evidence>
<dbReference type="SUPFAM" id="SSF81383">
    <property type="entry name" value="F-box domain"/>
    <property type="match status" value="1"/>
</dbReference>
<dbReference type="PROSITE" id="PS50181">
    <property type="entry name" value="FBOX"/>
    <property type="match status" value="1"/>
</dbReference>
<dbReference type="EMBL" id="ML987204">
    <property type="protein sequence ID" value="KAF2243985.1"/>
    <property type="molecule type" value="Genomic_DNA"/>
</dbReference>
<keyword evidence="4" id="KW-1185">Reference proteome</keyword>
<dbReference type="GeneID" id="54583397"/>
<sequence length="515" mass="57598">MASLTSIPLELLVHISSYLSTPDLGSLRRTCKLIEKSLYEWFSKEFFSKKQFMLSQQSLQTLIDISKHAALSKKVTHVIIATDQFSETNVRFNNKDSCERYRQGYVDQFTLKNTGIDREMLTEAFRNLPNLGTVGIRDFNAPSRLRDGSDAYWTSYGSTTVFRETRLRLQLTGPGAPFVHEDVQAHFVSHAFSTVIYALGKAGCTPPAIEILLRQHSSGLPDHAFNILDFALPAVKPVLQGLKSILLSLNLQVKPAYRYDGRTPDDQDAGVFLQRFLTRTPNLTHLRLNFQKHQQNENETFLRWLGKTSPSASAGSITASPSARISTAQTVTFSHLQRIDFGMLTVSPALLQAVLTKFAATLQGLSLWSMTLALAGPLPDPDSNRSLWSILFAKLAELPQLDLNYVMVGRINEQYGLSPQLQVDFKAQKPNRNNLIDDDQGGDEQGPGPLETMAEYTGKDGKTFLKALVERVHVHWPAPVVIEDFSEGASDDDEEMLDEDADEPEEEDDEEDDED</sequence>
<organism evidence="3 4">
    <name type="scientific">Trematosphaeria pertusa</name>
    <dbReference type="NCBI Taxonomy" id="390896"/>
    <lineage>
        <taxon>Eukaryota</taxon>
        <taxon>Fungi</taxon>
        <taxon>Dikarya</taxon>
        <taxon>Ascomycota</taxon>
        <taxon>Pezizomycotina</taxon>
        <taxon>Dothideomycetes</taxon>
        <taxon>Pleosporomycetidae</taxon>
        <taxon>Pleosporales</taxon>
        <taxon>Massarineae</taxon>
        <taxon>Trematosphaeriaceae</taxon>
        <taxon>Trematosphaeria</taxon>
    </lineage>
</organism>
<protein>
    <recommendedName>
        <fullName evidence="2">F-box domain-containing protein</fullName>
    </recommendedName>
</protein>
<name>A0A6A6I0L7_9PLEO</name>
<evidence type="ECO:0000313" key="3">
    <source>
        <dbReference type="EMBL" id="KAF2243985.1"/>
    </source>
</evidence>
<accession>A0A6A6I0L7</accession>
<proteinExistence type="predicted"/>
<evidence type="ECO:0000259" key="2">
    <source>
        <dbReference type="PROSITE" id="PS50181"/>
    </source>
</evidence>
<dbReference type="CDD" id="cd09917">
    <property type="entry name" value="F-box_SF"/>
    <property type="match status" value="1"/>
</dbReference>
<dbReference type="Proteomes" id="UP000800094">
    <property type="component" value="Unassembled WGS sequence"/>
</dbReference>
<feature type="region of interest" description="Disordered" evidence="1">
    <location>
        <begin position="431"/>
        <end position="451"/>
    </location>
</feature>
<dbReference type="OrthoDB" id="5279008at2759"/>
<dbReference type="InterPro" id="IPR036047">
    <property type="entry name" value="F-box-like_dom_sf"/>
</dbReference>
<feature type="domain" description="F-box" evidence="2">
    <location>
        <begin position="1"/>
        <end position="50"/>
    </location>
</feature>